<dbReference type="EMBL" id="FR824120">
    <property type="protein sequence ID" value="CCA19618.1"/>
    <property type="molecule type" value="Genomic_DNA"/>
</dbReference>
<reference evidence="1" key="1">
    <citation type="journal article" date="2011" name="PLoS Biol.">
        <title>Gene gain and loss during evolution of obligate parasitism in the white rust pathogen of Arabidopsis thaliana.</title>
        <authorList>
            <person name="Kemen E."/>
            <person name="Gardiner A."/>
            <person name="Schultz-Larsen T."/>
            <person name="Kemen A.C."/>
            <person name="Balmuth A.L."/>
            <person name="Robert-Seilaniantz A."/>
            <person name="Bailey K."/>
            <person name="Holub E."/>
            <person name="Studholme D.J."/>
            <person name="Maclean D."/>
            <person name="Jones J.D."/>
        </authorList>
    </citation>
    <scope>NUCLEOTIDE SEQUENCE</scope>
</reference>
<reference evidence="1" key="2">
    <citation type="submission" date="2011-02" db="EMBL/GenBank/DDBJ databases">
        <authorList>
            <person name="MacLean D."/>
        </authorList>
    </citation>
    <scope>NUCLEOTIDE SEQUENCE</scope>
</reference>
<protein>
    <submittedName>
        <fullName evidence="1">AlNc14C75G5038 protein</fullName>
    </submittedName>
</protein>
<accession>F0WEI6</accession>
<proteinExistence type="predicted"/>
<name>F0WEI6_9STRA</name>
<dbReference type="HOGENOM" id="CLU_2517280_0_0_1"/>
<organism evidence="1">
    <name type="scientific">Albugo laibachii Nc14</name>
    <dbReference type="NCBI Taxonomy" id="890382"/>
    <lineage>
        <taxon>Eukaryota</taxon>
        <taxon>Sar</taxon>
        <taxon>Stramenopiles</taxon>
        <taxon>Oomycota</taxon>
        <taxon>Peronosporomycetes</taxon>
        <taxon>Albuginales</taxon>
        <taxon>Albuginaceae</taxon>
        <taxon>Albugo</taxon>
    </lineage>
</organism>
<evidence type="ECO:0000313" key="1">
    <source>
        <dbReference type="EMBL" id="CCA19618.1"/>
    </source>
</evidence>
<sequence>MTSVIVVLKTGVNARLAEEELEAPSNGSALVEAINQPAEKAALYRVNEAPNPTIARQSEAASLSAHDVSVGGIVLTALVLLSRKR</sequence>
<dbReference type="AlphaFoldDB" id="F0WEI6"/>
<gene>
    <name evidence="1" type="primary">AlNc14C75G5038</name>
    <name evidence="1" type="ORF">ALNC14_057610</name>
</gene>